<dbReference type="InterPro" id="IPR007627">
    <property type="entry name" value="RNA_pol_sigma70_r2"/>
</dbReference>
<dbReference type="InterPro" id="IPR013324">
    <property type="entry name" value="RNA_pol_sigma_r3/r4-like"/>
</dbReference>
<dbReference type="Gene3D" id="1.10.10.10">
    <property type="entry name" value="Winged helix-like DNA-binding domain superfamily/Winged helix DNA-binding domain"/>
    <property type="match status" value="1"/>
</dbReference>
<dbReference type="InterPro" id="IPR046531">
    <property type="entry name" value="DUF6596"/>
</dbReference>
<feature type="domain" description="RNA polymerase sigma-70 region 2" evidence="5">
    <location>
        <begin position="12"/>
        <end position="74"/>
    </location>
</feature>
<evidence type="ECO:0000256" key="4">
    <source>
        <dbReference type="ARBA" id="ARBA00023163"/>
    </source>
</evidence>
<comment type="caution">
    <text evidence="8">The sequence shown here is derived from an EMBL/GenBank/DDBJ whole genome shotgun (WGS) entry which is preliminary data.</text>
</comment>
<dbReference type="Pfam" id="PF04542">
    <property type="entry name" value="Sigma70_r2"/>
    <property type="match status" value="1"/>
</dbReference>
<keyword evidence="9" id="KW-1185">Reference proteome</keyword>
<dbReference type="SUPFAM" id="SSF88659">
    <property type="entry name" value="Sigma3 and sigma4 domains of RNA polymerase sigma factors"/>
    <property type="match status" value="1"/>
</dbReference>
<evidence type="ECO:0000259" key="6">
    <source>
        <dbReference type="Pfam" id="PF08281"/>
    </source>
</evidence>
<dbReference type="Proteomes" id="UP001500630">
    <property type="component" value="Unassembled WGS sequence"/>
</dbReference>
<name>A0ABP6ZMZ3_9ACTN</name>
<gene>
    <name evidence="8" type="ORF">GCM10022419_119520</name>
</gene>
<keyword evidence="3" id="KW-0731">Sigma factor</keyword>
<dbReference type="Pfam" id="PF20239">
    <property type="entry name" value="DUF6596"/>
    <property type="match status" value="1"/>
</dbReference>
<organism evidence="8 9">
    <name type="scientific">Nonomuraea rosea</name>
    <dbReference type="NCBI Taxonomy" id="638574"/>
    <lineage>
        <taxon>Bacteria</taxon>
        <taxon>Bacillati</taxon>
        <taxon>Actinomycetota</taxon>
        <taxon>Actinomycetes</taxon>
        <taxon>Streptosporangiales</taxon>
        <taxon>Streptosporangiaceae</taxon>
        <taxon>Nonomuraea</taxon>
    </lineage>
</organism>
<evidence type="ECO:0000256" key="3">
    <source>
        <dbReference type="ARBA" id="ARBA00023082"/>
    </source>
</evidence>
<evidence type="ECO:0000259" key="5">
    <source>
        <dbReference type="Pfam" id="PF04542"/>
    </source>
</evidence>
<sequence>MNGRPVPEGLLRGLAPQVLGALLRRYGQLEACEDAAQEAMLAAAVSWPVDGLPRSPLAWLVTVATRRLIDVTRADTARRRREADDAVLRPTDPPVVSHHDDDNLDLFFMCCHPALSETSQLALTLRAVGGLTTAEIAHAFMVPEATMTQRLVRARQTLRSSAVRFGAVPADDRVSRLRVVLHVLYLIFNEGYVASTGPDAHRPELTREAIRLTRLLRVAVPDDGEVAGLLALMLLTDARSAARVDAAGLVALADQDRTRWDRDRIEEGLALLDATLGRFSVGTYQVQAAIAALHDEAATAAETDWKQILALYDVLERVDPRPAVTLNRAVAVGAVLGPRAALALLGTLDPDSAVARGHRLHSVRAHLLEQIGDRAAARDAYARAARGTRSLQERQYLLKQVARLAPPTGCRQSGR</sequence>
<proteinExistence type="inferred from homology"/>
<dbReference type="EMBL" id="BAABDQ010000051">
    <property type="protein sequence ID" value="GAA3614438.1"/>
    <property type="molecule type" value="Genomic_DNA"/>
</dbReference>
<comment type="similarity">
    <text evidence="1">Belongs to the sigma-70 factor family. ECF subfamily.</text>
</comment>
<feature type="domain" description="RNA polymerase sigma factor 70 region 4 type 2" evidence="6">
    <location>
        <begin position="109"/>
        <end position="158"/>
    </location>
</feature>
<evidence type="ECO:0000313" key="8">
    <source>
        <dbReference type="EMBL" id="GAA3614438.1"/>
    </source>
</evidence>
<reference evidence="9" key="1">
    <citation type="journal article" date="2019" name="Int. J. Syst. Evol. Microbiol.">
        <title>The Global Catalogue of Microorganisms (GCM) 10K type strain sequencing project: providing services to taxonomists for standard genome sequencing and annotation.</title>
        <authorList>
            <consortium name="The Broad Institute Genomics Platform"/>
            <consortium name="The Broad Institute Genome Sequencing Center for Infectious Disease"/>
            <person name="Wu L."/>
            <person name="Ma J."/>
        </authorList>
    </citation>
    <scope>NUCLEOTIDE SEQUENCE [LARGE SCALE GENOMIC DNA]</scope>
    <source>
        <strain evidence="9">JCM 17326</strain>
    </source>
</reference>
<dbReference type="Pfam" id="PF08281">
    <property type="entry name" value="Sigma70_r4_2"/>
    <property type="match status" value="1"/>
</dbReference>
<evidence type="ECO:0000256" key="2">
    <source>
        <dbReference type="ARBA" id="ARBA00023015"/>
    </source>
</evidence>
<dbReference type="Gene3D" id="1.10.1740.10">
    <property type="match status" value="1"/>
</dbReference>
<dbReference type="InterPro" id="IPR013325">
    <property type="entry name" value="RNA_pol_sigma_r2"/>
</dbReference>
<keyword evidence="2" id="KW-0805">Transcription regulation</keyword>
<dbReference type="RefSeq" id="WP_345576769.1">
    <property type="nucleotide sequence ID" value="NZ_BAABDQ010000051.1"/>
</dbReference>
<dbReference type="SUPFAM" id="SSF88946">
    <property type="entry name" value="Sigma2 domain of RNA polymerase sigma factors"/>
    <property type="match status" value="1"/>
</dbReference>
<evidence type="ECO:0000259" key="7">
    <source>
        <dbReference type="Pfam" id="PF20239"/>
    </source>
</evidence>
<dbReference type="InterPro" id="IPR036388">
    <property type="entry name" value="WH-like_DNA-bd_sf"/>
</dbReference>
<dbReference type="PANTHER" id="PTHR47756">
    <property type="entry name" value="BLL6612 PROTEIN-RELATED"/>
    <property type="match status" value="1"/>
</dbReference>
<accession>A0ABP6ZMZ3</accession>
<feature type="domain" description="DUF6596" evidence="7">
    <location>
        <begin position="176"/>
        <end position="274"/>
    </location>
</feature>
<keyword evidence="4" id="KW-0804">Transcription</keyword>
<dbReference type="PANTHER" id="PTHR47756:SF2">
    <property type="entry name" value="BLL6612 PROTEIN"/>
    <property type="match status" value="1"/>
</dbReference>
<evidence type="ECO:0000256" key="1">
    <source>
        <dbReference type="ARBA" id="ARBA00010641"/>
    </source>
</evidence>
<evidence type="ECO:0000313" key="9">
    <source>
        <dbReference type="Proteomes" id="UP001500630"/>
    </source>
</evidence>
<dbReference type="InterPro" id="IPR013249">
    <property type="entry name" value="RNA_pol_sigma70_r4_t2"/>
</dbReference>
<protein>
    <submittedName>
        <fullName evidence="8">Sigma factor-like helix-turn-helix DNA-binding protein</fullName>
    </submittedName>
</protein>